<dbReference type="Proteomes" id="UP000596092">
    <property type="component" value="Chromosome"/>
</dbReference>
<dbReference type="AlphaFoldDB" id="A0A7T6APG9"/>
<name>A0A7T6APG9_9BACT</name>
<dbReference type="EMBL" id="CP054140">
    <property type="protein sequence ID" value="QQG64548.1"/>
    <property type="molecule type" value="Genomic_DNA"/>
</dbReference>
<dbReference type="KEGG" id="dog:HP555_05550"/>
<dbReference type="InterPro" id="IPR047710">
    <property type="entry name" value="Transpos_IS5-like"/>
</dbReference>
<evidence type="ECO:0000313" key="5">
    <source>
        <dbReference type="EMBL" id="QQG66056.1"/>
    </source>
</evidence>
<dbReference type="GO" id="GO:0003677">
    <property type="term" value="F:DNA binding"/>
    <property type="evidence" value="ECO:0007669"/>
    <property type="project" value="InterPro"/>
</dbReference>
<dbReference type="InterPro" id="IPR008490">
    <property type="entry name" value="Transposase_InsH_N"/>
</dbReference>
<dbReference type="PANTHER" id="PTHR33803">
    <property type="entry name" value="IS1478 TRANSPOSASE"/>
    <property type="match status" value="1"/>
</dbReference>
<dbReference type="EMBL" id="CP054140">
    <property type="protein sequence ID" value="QQG65367.1"/>
    <property type="molecule type" value="Genomic_DNA"/>
</dbReference>
<protein>
    <submittedName>
        <fullName evidence="3">IS5 family transposase</fullName>
    </submittedName>
</protein>
<dbReference type="RefSeq" id="WP_199261827.1">
    <property type="nucleotide sequence ID" value="NZ_CP054140.1"/>
</dbReference>
<evidence type="ECO:0000313" key="6">
    <source>
        <dbReference type="EMBL" id="QQG66493.1"/>
    </source>
</evidence>
<dbReference type="KEGG" id="dog:HP555_09340"/>
<feature type="domain" description="Transposase IS4-like" evidence="1">
    <location>
        <begin position="277"/>
        <end position="390"/>
    </location>
</feature>
<feature type="domain" description="Transposase InsH N-terminal" evidence="2">
    <location>
        <begin position="19"/>
        <end position="115"/>
    </location>
</feature>
<dbReference type="KEGG" id="dog:HP555_11760"/>
<dbReference type="Pfam" id="PF05598">
    <property type="entry name" value="DUF772"/>
    <property type="match status" value="1"/>
</dbReference>
<proteinExistence type="predicted"/>
<evidence type="ECO:0000259" key="1">
    <source>
        <dbReference type="Pfam" id="PF01609"/>
    </source>
</evidence>
<dbReference type="InterPro" id="IPR002559">
    <property type="entry name" value="Transposase_11"/>
</dbReference>
<organism evidence="3 7">
    <name type="scientific">Desulfobulbus oligotrophicus</name>
    <dbReference type="NCBI Taxonomy" id="1909699"/>
    <lineage>
        <taxon>Bacteria</taxon>
        <taxon>Pseudomonadati</taxon>
        <taxon>Thermodesulfobacteriota</taxon>
        <taxon>Desulfobulbia</taxon>
        <taxon>Desulfobulbales</taxon>
        <taxon>Desulfobulbaceae</taxon>
        <taxon>Desulfobulbus</taxon>
    </lineage>
</organism>
<dbReference type="EMBL" id="CP054140">
    <property type="protein sequence ID" value="QQG66493.1"/>
    <property type="molecule type" value="Genomic_DNA"/>
</dbReference>
<dbReference type="GO" id="GO:0006313">
    <property type="term" value="P:DNA transposition"/>
    <property type="evidence" value="ECO:0007669"/>
    <property type="project" value="InterPro"/>
</dbReference>
<dbReference type="EMBL" id="CP054140">
    <property type="protein sequence ID" value="QQG66056.1"/>
    <property type="molecule type" value="Genomic_DNA"/>
</dbReference>
<accession>A0A7T6APG9</accession>
<dbReference type="GO" id="GO:0004803">
    <property type="term" value="F:transposase activity"/>
    <property type="evidence" value="ECO:0007669"/>
    <property type="project" value="InterPro"/>
</dbReference>
<evidence type="ECO:0000313" key="4">
    <source>
        <dbReference type="EMBL" id="QQG65367.1"/>
    </source>
</evidence>
<dbReference type="KEGG" id="dog:HP555_01085"/>
<keyword evidence="7" id="KW-1185">Reference proteome</keyword>
<sequence>MQPKKQISSPQLDMFRNRLESILNHRHELYRLSGLIDWGVFESEFGKLYSEEGRPGLPIRLLVGLTYLSHAFNTSDEETVRRWVENPYHQYFCGEEYFCHELPIDPSSLSRWRKRIGEQGSELILQLTIKAGLTSGAVAPTSLERVIVDTTVQEKAVAFPTDSRLYNRSRERLVKLAAVWGIRLRQSYSRLGRQALLKAGRYFHARQTRRARREVKRLKTYLGRVYRDIVRKIEGQQALGPVLLPELALAERLLTQQKQDKNKLYSLHAPEVECIAKGKAHKKYEFGVKVSVATTNRDNFVVGMLAEPGNPYDGHTLGRAIEQVQRITGCTVQRSFVDRGYRGHKIKEPQVLISGRRRGMTPQMKKELKRRSAVEPVIGHMKADGKLGRNYLLGELGDKINALLCGAGHNIRLILKKLRERLFLLFTGLLLVLWCRFDGQKKGAGAIAPAI</sequence>
<reference evidence="3 7" key="1">
    <citation type="submission" date="2020-05" db="EMBL/GenBank/DDBJ databases">
        <title>Complete genome of Desulfobulbus oligotrophicus.</title>
        <authorList>
            <person name="Podar M."/>
        </authorList>
    </citation>
    <scope>NUCLEOTIDE SEQUENCE [LARGE SCALE GENOMIC DNA]</scope>
    <source>
        <strain evidence="3 7">Prop6</strain>
    </source>
</reference>
<dbReference type="PANTHER" id="PTHR33803:SF3">
    <property type="entry name" value="BLL1974 PROTEIN"/>
    <property type="match status" value="1"/>
</dbReference>
<dbReference type="NCBIfam" id="NF033578">
    <property type="entry name" value="transpos_IS5_1"/>
    <property type="match status" value="1"/>
</dbReference>
<gene>
    <name evidence="3" type="ORF">HP555_01085</name>
    <name evidence="4" type="ORF">HP555_05550</name>
    <name evidence="5" type="ORF">HP555_09340</name>
    <name evidence="6" type="ORF">HP555_11760</name>
</gene>
<evidence type="ECO:0000313" key="7">
    <source>
        <dbReference type="Proteomes" id="UP000596092"/>
    </source>
</evidence>
<evidence type="ECO:0000259" key="2">
    <source>
        <dbReference type="Pfam" id="PF05598"/>
    </source>
</evidence>
<evidence type="ECO:0000313" key="3">
    <source>
        <dbReference type="EMBL" id="QQG64548.1"/>
    </source>
</evidence>
<dbReference type="Pfam" id="PF01609">
    <property type="entry name" value="DDE_Tnp_1"/>
    <property type="match status" value="1"/>
</dbReference>